<feature type="region of interest" description="Disordered" evidence="1">
    <location>
        <begin position="41"/>
        <end position="67"/>
    </location>
</feature>
<feature type="non-terminal residue" evidence="2">
    <location>
        <position position="1"/>
    </location>
</feature>
<sequence>EARVKTKIAEVTAARDSVRMQLNGLENQLYILGEFINPTPVPEPLPAAEEAPEEPEPDGVPIEPGKI</sequence>
<accession>A0A0F8XR72</accession>
<organism evidence="2">
    <name type="scientific">marine sediment metagenome</name>
    <dbReference type="NCBI Taxonomy" id="412755"/>
    <lineage>
        <taxon>unclassified sequences</taxon>
        <taxon>metagenomes</taxon>
        <taxon>ecological metagenomes</taxon>
    </lineage>
</organism>
<evidence type="ECO:0000313" key="2">
    <source>
        <dbReference type="EMBL" id="KKK44564.1"/>
    </source>
</evidence>
<protein>
    <submittedName>
        <fullName evidence="2">Uncharacterized protein</fullName>
    </submittedName>
</protein>
<dbReference type="AlphaFoldDB" id="A0A0F8XR72"/>
<proteinExistence type="predicted"/>
<dbReference type="EMBL" id="LAZR01070166">
    <property type="protein sequence ID" value="KKK44564.1"/>
    <property type="molecule type" value="Genomic_DNA"/>
</dbReference>
<reference evidence="2" key="1">
    <citation type="journal article" date="2015" name="Nature">
        <title>Complex archaea that bridge the gap between prokaryotes and eukaryotes.</title>
        <authorList>
            <person name="Spang A."/>
            <person name="Saw J.H."/>
            <person name="Jorgensen S.L."/>
            <person name="Zaremba-Niedzwiedzka K."/>
            <person name="Martijn J."/>
            <person name="Lind A.E."/>
            <person name="van Eijk R."/>
            <person name="Schleper C."/>
            <person name="Guy L."/>
            <person name="Ettema T.J."/>
        </authorList>
    </citation>
    <scope>NUCLEOTIDE SEQUENCE</scope>
</reference>
<comment type="caution">
    <text evidence="2">The sequence shown here is derived from an EMBL/GenBank/DDBJ whole genome shotgun (WGS) entry which is preliminary data.</text>
</comment>
<evidence type="ECO:0000256" key="1">
    <source>
        <dbReference type="SAM" id="MobiDB-lite"/>
    </source>
</evidence>
<name>A0A0F8XR72_9ZZZZ</name>
<gene>
    <name evidence="2" type="ORF">LCGC14_3166870</name>
</gene>